<proteinExistence type="predicted"/>
<name>A0A423VLZ4_9PEZI</name>
<evidence type="ECO:0000313" key="3">
    <source>
        <dbReference type="Proteomes" id="UP000285146"/>
    </source>
</evidence>
<dbReference type="InParanoid" id="A0A423VLZ4"/>
<dbReference type="Proteomes" id="UP000285146">
    <property type="component" value="Unassembled WGS sequence"/>
</dbReference>
<comment type="caution">
    <text evidence="2">The sequence shown here is derived from an EMBL/GenBank/DDBJ whole genome shotgun (WGS) entry which is preliminary data.</text>
</comment>
<sequence>MASETSFDLASVETQRSYNEVVQHVRRVLEEHLPGLRCKIAKDTFPPLPVKFDVREPYDASKGGAPEHIRAMREAAVREEGRMQEEGDTAPSSAQNEPIRAIVPAQAQQVRFSDTRDSQQRVPGLLVKDADVTFMKGLWEMYNLGATWALQGELQPWEVKIVASSGSLFFGPEFCHKDRIIDFMAAKGPGKIYTRRLRDDWLVVGLTIPKNHRWGLEKKTASLAELLDSLEGVYGSHSQRQWTSIRCGYRVLREG</sequence>
<keyword evidence="3" id="KW-1185">Reference proteome</keyword>
<gene>
    <name evidence="2" type="ORF">VPNG_09750</name>
</gene>
<organism evidence="2 3">
    <name type="scientific">Cytospora leucostoma</name>
    <dbReference type="NCBI Taxonomy" id="1230097"/>
    <lineage>
        <taxon>Eukaryota</taxon>
        <taxon>Fungi</taxon>
        <taxon>Dikarya</taxon>
        <taxon>Ascomycota</taxon>
        <taxon>Pezizomycotina</taxon>
        <taxon>Sordariomycetes</taxon>
        <taxon>Sordariomycetidae</taxon>
        <taxon>Diaporthales</taxon>
        <taxon>Cytosporaceae</taxon>
        <taxon>Cytospora</taxon>
    </lineage>
</organism>
<dbReference type="AlphaFoldDB" id="A0A423VLZ4"/>
<evidence type="ECO:0000313" key="2">
    <source>
        <dbReference type="EMBL" id="ROV91925.1"/>
    </source>
</evidence>
<dbReference type="EMBL" id="LKEB01000088">
    <property type="protein sequence ID" value="ROV91925.1"/>
    <property type="molecule type" value="Genomic_DNA"/>
</dbReference>
<evidence type="ECO:0000256" key="1">
    <source>
        <dbReference type="SAM" id="MobiDB-lite"/>
    </source>
</evidence>
<feature type="region of interest" description="Disordered" evidence="1">
    <location>
        <begin position="78"/>
        <end position="98"/>
    </location>
</feature>
<reference evidence="2 3" key="1">
    <citation type="submission" date="2015-09" db="EMBL/GenBank/DDBJ databases">
        <title>Host preference determinants of Valsa canker pathogens revealed by comparative genomics.</title>
        <authorList>
            <person name="Yin Z."/>
            <person name="Huang L."/>
        </authorList>
    </citation>
    <scope>NUCLEOTIDE SEQUENCE [LARGE SCALE GENOMIC DNA]</scope>
    <source>
        <strain evidence="2 3">SXYLt</strain>
    </source>
</reference>
<protein>
    <submittedName>
        <fullName evidence="2">Uncharacterized protein</fullName>
    </submittedName>
</protein>
<accession>A0A423VLZ4</accession>